<reference evidence="3" key="1">
    <citation type="journal article" date="2015" name="PLoS Genet.">
        <title>Genome Sequence and Transcriptome Analyses of Chrysochromulina tobin: Metabolic Tools for Enhanced Algal Fitness in the Prominent Order Prymnesiales (Haptophyceae).</title>
        <authorList>
            <person name="Hovde B.T."/>
            <person name="Deodato C.R."/>
            <person name="Hunsperger H.M."/>
            <person name="Ryken S.A."/>
            <person name="Yost W."/>
            <person name="Jha R.K."/>
            <person name="Patterson J."/>
            <person name="Monnat R.J. Jr."/>
            <person name="Barlow S.B."/>
            <person name="Starkenburg S.R."/>
            <person name="Cattolico R.A."/>
        </authorList>
    </citation>
    <scope>NUCLEOTIDE SEQUENCE</scope>
    <source>
        <strain evidence="3">CCMP291</strain>
    </source>
</reference>
<sequence length="552" mass="62482">MRTVMQHRAEFLRKHTSKLLTEWRRLAVEGLAARVALDSELRARRHYRRAFLKRVLWAWKQVAHFASLREVRWVTRGHRRVALPKEIVDSLEGHLRAWRTLVYVSVEARKRFGVCGRREISTAFYALRELVRRRKRLRSLTIERWKDYCRSYWQLPFRAWYLIDQKLIRRVRTMLIGSFRRKLLRRLLAQMVQAWHELAKFKKVETRTRAQLLEALKAQDALIVAAEETLDEYARVLIGAEKSLENEARTQAYLTRIADDAHTELTAMRLKSHAAQQEVLRLRTIMRHFEIRYPRATAILRIEVPDAAAMPAAAAHVPMALESFPPPPLIVDVSEMKATQRLKAATSALASRQLYTPPTEGGSNADAELRRMHELLAFVLDGTLPEKPSADLIEVEQACTISIQRVLAQAEARVLSEDGSAIRQLHTLAELLPNTEPWCAAAAGGGVGNPGLSRRSAAIASASCVLGGLEFDSADAESGGPVPRTKVESSAEALARRVAERREELEQRMTRHRVNLYAIQKEQIVETAEAAEERAAKDPGVASEFGAALVGF</sequence>
<evidence type="ECO:0000256" key="1">
    <source>
        <dbReference type="SAM" id="Coils"/>
    </source>
</evidence>
<proteinExistence type="predicted"/>
<keyword evidence="1" id="KW-0175">Coiled coil</keyword>
<organism evidence="2 3">
    <name type="scientific">Chrysochromulina tobinii</name>
    <dbReference type="NCBI Taxonomy" id="1460289"/>
    <lineage>
        <taxon>Eukaryota</taxon>
        <taxon>Haptista</taxon>
        <taxon>Haptophyta</taxon>
        <taxon>Prymnesiophyceae</taxon>
        <taxon>Prymnesiales</taxon>
        <taxon>Chrysochromulinaceae</taxon>
        <taxon>Chrysochromulina</taxon>
    </lineage>
</organism>
<protein>
    <submittedName>
        <fullName evidence="2">Uncharacterized protein</fullName>
    </submittedName>
</protein>
<keyword evidence="3" id="KW-1185">Reference proteome</keyword>
<evidence type="ECO:0000313" key="2">
    <source>
        <dbReference type="EMBL" id="KOO24786.1"/>
    </source>
</evidence>
<evidence type="ECO:0000313" key="3">
    <source>
        <dbReference type="Proteomes" id="UP000037460"/>
    </source>
</evidence>
<dbReference type="EMBL" id="JWZX01003053">
    <property type="protein sequence ID" value="KOO24786.1"/>
    <property type="molecule type" value="Genomic_DNA"/>
</dbReference>
<name>A0A0M0JDY2_9EUKA</name>
<gene>
    <name evidence="2" type="ORF">Ctob_008514</name>
</gene>
<accession>A0A0M0JDY2</accession>
<dbReference type="Proteomes" id="UP000037460">
    <property type="component" value="Unassembled WGS sequence"/>
</dbReference>
<dbReference type="AlphaFoldDB" id="A0A0M0JDY2"/>
<comment type="caution">
    <text evidence="2">The sequence shown here is derived from an EMBL/GenBank/DDBJ whole genome shotgun (WGS) entry which is preliminary data.</text>
</comment>
<feature type="coiled-coil region" evidence="1">
    <location>
        <begin position="488"/>
        <end position="522"/>
    </location>
</feature>